<dbReference type="CDD" id="cd17039">
    <property type="entry name" value="Ubl_ubiquitin_like"/>
    <property type="match status" value="1"/>
</dbReference>
<dbReference type="AlphaFoldDB" id="A0A261Y0D0"/>
<evidence type="ECO:0000259" key="2">
    <source>
        <dbReference type="PROSITE" id="PS50053"/>
    </source>
</evidence>
<feature type="region of interest" description="Disordered" evidence="1">
    <location>
        <begin position="136"/>
        <end position="264"/>
    </location>
</feature>
<dbReference type="SUPFAM" id="SSF54236">
    <property type="entry name" value="Ubiquitin-like"/>
    <property type="match status" value="1"/>
</dbReference>
<organism evidence="3 4">
    <name type="scientific">Bifiguratus adelaidae</name>
    <dbReference type="NCBI Taxonomy" id="1938954"/>
    <lineage>
        <taxon>Eukaryota</taxon>
        <taxon>Fungi</taxon>
        <taxon>Fungi incertae sedis</taxon>
        <taxon>Mucoromycota</taxon>
        <taxon>Mucoromycotina</taxon>
        <taxon>Endogonomycetes</taxon>
        <taxon>Endogonales</taxon>
        <taxon>Endogonales incertae sedis</taxon>
        <taxon>Bifiguratus</taxon>
    </lineage>
</organism>
<dbReference type="Proteomes" id="UP000242875">
    <property type="component" value="Unassembled WGS sequence"/>
</dbReference>
<sequence length="344" mass="39245">MSRRGSDTESGRYRWDGEEPQDESYIVRRRIDDYVAKRQVIHGTMTVGVIRYSFEELYIQESYCIPLEKVKDSYDAFVNEFNKRNKRGFAQNYTFRLLAGDLFEPTDWPYLCRTEISLFAWPRKYFPWNLRIEGTDPDPWDTPSVDSSRKRGRSRDSSRSAPRAGSSDTSPPLSPGPSQPNKRDRNLSPISVGSDADGVTTDDADEPQEEPIPSPLLVPTSMKTRPSISSGHPIKTEPARGTYRMRRPQTAKKSTDKSLTRYPLPKPNYFHVNVRQVSGTQDQLDVNGDLTIQGLIELYARRVNLPASDIHLVWRGKIATRNRTLIQEDITNGALLHAVIRKTL</sequence>
<dbReference type="PROSITE" id="PS50053">
    <property type="entry name" value="UBIQUITIN_2"/>
    <property type="match status" value="1"/>
</dbReference>
<feature type="compositionally biased region" description="Polar residues" evidence="1">
    <location>
        <begin position="221"/>
        <end position="230"/>
    </location>
</feature>
<proteinExistence type="predicted"/>
<evidence type="ECO:0000313" key="3">
    <source>
        <dbReference type="EMBL" id="OZJ03964.1"/>
    </source>
</evidence>
<feature type="compositionally biased region" description="Acidic residues" evidence="1">
    <location>
        <begin position="200"/>
        <end position="209"/>
    </location>
</feature>
<dbReference type="EMBL" id="MVBO01000060">
    <property type="protein sequence ID" value="OZJ03964.1"/>
    <property type="molecule type" value="Genomic_DNA"/>
</dbReference>
<name>A0A261Y0D0_9FUNG</name>
<feature type="domain" description="Ubiquitin-like" evidence="2">
    <location>
        <begin position="270"/>
        <end position="344"/>
    </location>
</feature>
<protein>
    <recommendedName>
        <fullName evidence="2">Ubiquitin-like domain-containing protein</fullName>
    </recommendedName>
</protein>
<dbReference type="InterPro" id="IPR029071">
    <property type="entry name" value="Ubiquitin-like_domsf"/>
</dbReference>
<dbReference type="InterPro" id="IPR000626">
    <property type="entry name" value="Ubiquitin-like_dom"/>
</dbReference>
<comment type="caution">
    <text evidence="3">The sequence shown here is derived from an EMBL/GenBank/DDBJ whole genome shotgun (WGS) entry which is preliminary data.</text>
</comment>
<reference evidence="3 4" key="1">
    <citation type="journal article" date="2017" name="Mycologia">
        <title>Bifiguratus adelaidae, gen. et sp. nov., a new member of Mucoromycotina in endophytic and soil-dwelling habitats.</title>
        <authorList>
            <person name="Torres-Cruz T.J."/>
            <person name="Billingsley Tobias T.L."/>
            <person name="Almatruk M."/>
            <person name="Hesse C."/>
            <person name="Kuske C.R."/>
            <person name="Desiro A."/>
            <person name="Benucci G.M."/>
            <person name="Bonito G."/>
            <person name="Stajich J.E."/>
            <person name="Dunlap C."/>
            <person name="Arnold A.E."/>
            <person name="Porras-Alfaro A."/>
        </authorList>
    </citation>
    <scope>NUCLEOTIDE SEQUENCE [LARGE SCALE GENOMIC DNA]</scope>
    <source>
        <strain evidence="3 4">AZ0501</strain>
    </source>
</reference>
<dbReference type="Gene3D" id="3.10.20.90">
    <property type="entry name" value="Phosphatidylinositol 3-kinase Catalytic Subunit, Chain A, domain 1"/>
    <property type="match status" value="1"/>
</dbReference>
<gene>
    <name evidence="3" type="ORF">BZG36_03244</name>
</gene>
<accession>A0A261Y0D0</accession>
<evidence type="ECO:0000313" key="4">
    <source>
        <dbReference type="Proteomes" id="UP000242875"/>
    </source>
</evidence>
<keyword evidence="4" id="KW-1185">Reference proteome</keyword>
<evidence type="ECO:0000256" key="1">
    <source>
        <dbReference type="SAM" id="MobiDB-lite"/>
    </source>
</evidence>